<dbReference type="Proteomes" id="UP000008922">
    <property type="component" value="Chromosome"/>
</dbReference>
<dbReference type="OrthoDB" id="157209at2"/>
<accession>E8N602</accession>
<feature type="transmembrane region" description="Helical" evidence="1">
    <location>
        <begin position="242"/>
        <end position="262"/>
    </location>
</feature>
<dbReference type="eggNOG" id="COG1287">
    <property type="taxonomic scope" value="Bacteria"/>
</dbReference>
<dbReference type="RefSeq" id="WP_013560243.1">
    <property type="nucleotide sequence ID" value="NC_014960.1"/>
</dbReference>
<dbReference type="InParanoid" id="E8N602"/>
<feature type="transmembrane region" description="Helical" evidence="1">
    <location>
        <begin position="162"/>
        <end position="180"/>
    </location>
</feature>
<reference evidence="2 3" key="1">
    <citation type="submission" date="2010-12" db="EMBL/GenBank/DDBJ databases">
        <title>Whole genome sequence of Anaerolinea thermophila UNI-1.</title>
        <authorList>
            <person name="Narita-Yamada S."/>
            <person name="Kishi E."/>
            <person name="Watanabe Y."/>
            <person name="Takasaki K."/>
            <person name="Ankai A."/>
            <person name="Oguchi A."/>
            <person name="Fukui S."/>
            <person name="Takahashi M."/>
            <person name="Yashiro I."/>
            <person name="Hosoyama A."/>
            <person name="Sekiguchi Y."/>
            <person name="Hanada S."/>
            <person name="Fujita N."/>
        </authorList>
    </citation>
    <scope>NUCLEOTIDE SEQUENCE [LARGE SCALE GENOMIC DNA]</scope>
    <source>
        <strain evidence="3">DSM 14523 / JCM 11388 / NBRC 100420 / UNI-1</strain>
    </source>
</reference>
<name>E8N602_ANATU</name>
<evidence type="ECO:0000313" key="2">
    <source>
        <dbReference type="EMBL" id="BAJ63866.1"/>
    </source>
</evidence>
<feature type="transmembrane region" description="Helical" evidence="1">
    <location>
        <begin position="128"/>
        <end position="150"/>
    </location>
</feature>
<dbReference type="HOGENOM" id="CLU_518432_0_0_0"/>
<feature type="transmembrane region" description="Helical" evidence="1">
    <location>
        <begin position="274"/>
        <end position="293"/>
    </location>
</feature>
<keyword evidence="3" id="KW-1185">Reference proteome</keyword>
<sequence length="507" mass="57542">MRTKFRLSSTILVLLIAFFPYFLGWATQGNFIFSGLLFNPQDGFSYLAKMRQGWDGSWGFTLPYTASPGEPVPLFLFYLFLGHLAKAFHLPLPIMYNIARFLSSAFLLYMLGDFLDRMFGKQFQEARVLFWILALGGGMGWLVVLMTGFLTGDFWVAEAYPFLSIFATPHFSLGLALILLGDKVSTLPLRATNGLALSLLSVLLALIQPFGVVILGLWVGVRFLVSVLYRKEWQMGVRMLQILPGALILLWQFWIIASHPVLRLWNNQNVTEALPLWDLILSLSPVIFLALVGGWKALRKKDIPFVILLGWMIGAILLTYTPFNLQRRFMTGIYIPVAVLGAYGISEWLEHNTVLKKWLWRGLLITSILTPLLVIFSSTVAVLQKDSLIYINSDEFRAIKWMDLNLPENSVVLASPRIGLILPAWTDLRVVYGHPFETVNASQSKALVERFFLGEMSSVEKAEFFHHYDVVYLFWSPGEDLMAQGKDLFEGDLVYQTGKVRVFRIAK</sequence>
<protein>
    <submittedName>
        <fullName evidence="2">Hypothetical membrane protein</fullName>
    </submittedName>
</protein>
<feature type="transmembrane region" description="Helical" evidence="1">
    <location>
        <begin position="94"/>
        <end position="116"/>
    </location>
</feature>
<keyword evidence="1" id="KW-0812">Transmembrane</keyword>
<evidence type="ECO:0000313" key="3">
    <source>
        <dbReference type="Proteomes" id="UP000008922"/>
    </source>
</evidence>
<dbReference type="KEGG" id="atm:ANT_18400"/>
<dbReference type="EMBL" id="AP012029">
    <property type="protein sequence ID" value="BAJ63866.1"/>
    <property type="molecule type" value="Genomic_DNA"/>
</dbReference>
<dbReference type="AlphaFoldDB" id="E8N602"/>
<keyword evidence="1" id="KW-1133">Transmembrane helix</keyword>
<feature type="transmembrane region" description="Helical" evidence="1">
    <location>
        <begin position="305"/>
        <end position="323"/>
    </location>
</feature>
<organism evidence="2 3">
    <name type="scientific">Anaerolinea thermophila (strain DSM 14523 / JCM 11388 / NBRC 100420 / UNI-1)</name>
    <dbReference type="NCBI Taxonomy" id="926569"/>
    <lineage>
        <taxon>Bacteria</taxon>
        <taxon>Bacillati</taxon>
        <taxon>Chloroflexota</taxon>
        <taxon>Anaerolineae</taxon>
        <taxon>Anaerolineales</taxon>
        <taxon>Anaerolineaceae</taxon>
        <taxon>Anaerolinea</taxon>
    </lineage>
</organism>
<evidence type="ECO:0000256" key="1">
    <source>
        <dbReference type="SAM" id="Phobius"/>
    </source>
</evidence>
<feature type="transmembrane region" description="Helical" evidence="1">
    <location>
        <begin position="187"/>
        <end position="207"/>
    </location>
</feature>
<proteinExistence type="predicted"/>
<feature type="transmembrane region" description="Helical" evidence="1">
    <location>
        <begin position="358"/>
        <end position="383"/>
    </location>
</feature>
<keyword evidence="1" id="KW-0472">Membrane</keyword>
<gene>
    <name evidence="2" type="ordered locus">ANT_18400</name>
</gene>
<dbReference type="STRING" id="926569.ANT_18400"/>
<feature type="transmembrane region" description="Helical" evidence="1">
    <location>
        <begin position="329"/>
        <end position="346"/>
    </location>
</feature>